<dbReference type="InterPro" id="IPR016193">
    <property type="entry name" value="Cytidine_deaminase-like"/>
</dbReference>
<dbReference type="PROSITE" id="PS51747">
    <property type="entry name" value="CYT_DCMP_DEAMINASES_2"/>
    <property type="match status" value="1"/>
</dbReference>
<feature type="binding site" evidence="17">
    <location>
        <position position="205"/>
    </location>
    <ligand>
        <name>substrate</name>
    </ligand>
</feature>
<dbReference type="EC" id="1.1.1.193" evidence="15"/>
<keyword evidence="12" id="KW-0511">Multifunctional enzyme</keyword>
<comment type="catalytic activity">
    <reaction evidence="13 15">
        <text>5-amino-6-(5-phospho-D-ribitylamino)uracil + NADP(+) = 5-amino-6-(5-phospho-D-ribosylamino)uracil + NADPH + H(+)</text>
        <dbReference type="Rhea" id="RHEA:17845"/>
        <dbReference type="ChEBI" id="CHEBI:15378"/>
        <dbReference type="ChEBI" id="CHEBI:57783"/>
        <dbReference type="ChEBI" id="CHEBI:58349"/>
        <dbReference type="ChEBI" id="CHEBI:58421"/>
        <dbReference type="ChEBI" id="CHEBI:58453"/>
        <dbReference type="EC" id="1.1.1.193"/>
    </reaction>
</comment>
<comment type="similarity">
    <text evidence="4 15">In the N-terminal section; belongs to the cytidine and deoxycytidylate deaminase family.</text>
</comment>
<evidence type="ECO:0000256" key="1">
    <source>
        <dbReference type="ARBA" id="ARBA00002151"/>
    </source>
</evidence>
<dbReference type="NCBIfam" id="TIGR00227">
    <property type="entry name" value="ribD_Cterm"/>
    <property type="match status" value="1"/>
</dbReference>
<dbReference type="InterPro" id="IPR002734">
    <property type="entry name" value="RibDG_C"/>
</dbReference>
<reference evidence="21" key="1">
    <citation type="submission" date="2015-01" db="EMBL/GenBank/DDBJ databases">
        <authorList>
            <person name="Manzoor Shahid"/>
            <person name="Zubair Saima"/>
        </authorList>
    </citation>
    <scope>NUCLEOTIDE SEQUENCE [LARGE SCALE GENOMIC DNA]</scope>
    <source>
        <strain evidence="21">Sp3</strain>
    </source>
</reference>
<dbReference type="SUPFAM" id="SSF53597">
    <property type="entry name" value="Dihydrofolate reductase-like"/>
    <property type="match status" value="1"/>
</dbReference>
<dbReference type="GO" id="GO:0050661">
    <property type="term" value="F:NADP binding"/>
    <property type="evidence" value="ECO:0007669"/>
    <property type="project" value="InterPro"/>
</dbReference>
<proteinExistence type="inferred from homology"/>
<evidence type="ECO:0000256" key="11">
    <source>
        <dbReference type="ARBA" id="ARBA00023002"/>
    </source>
</evidence>
<feature type="binding site" evidence="17">
    <location>
        <position position="185"/>
    </location>
    <ligand>
        <name>substrate</name>
    </ligand>
</feature>
<keyword evidence="10 15" id="KW-0521">NADP</keyword>
<dbReference type="InterPro" id="IPR004794">
    <property type="entry name" value="Eubact_RibD"/>
</dbReference>
<dbReference type="PANTHER" id="PTHR38011:SF7">
    <property type="entry name" value="2,5-DIAMINO-6-RIBOSYLAMINO-4(3H)-PYRIMIDINONE 5'-PHOSPHATE REDUCTASE"/>
    <property type="match status" value="1"/>
</dbReference>
<feature type="binding site" evidence="17">
    <location>
        <position position="201"/>
    </location>
    <ligand>
        <name>NADP(+)</name>
        <dbReference type="ChEBI" id="CHEBI:58349"/>
    </ligand>
</feature>
<evidence type="ECO:0000256" key="10">
    <source>
        <dbReference type="ARBA" id="ARBA00022857"/>
    </source>
</evidence>
<evidence type="ECO:0000256" key="16">
    <source>
        <dbReference type="PIRSR" id="PIRSR006769-1"/>
    </source>
</evidence>
<evidence type="ECO:0000256" key="2">
    <source>
        <dbReference type="ARBA" id="ARBA00004882"/>
    </source>
</evidence>
<feature type="domain" description="CMP/dCMP-type deaminase" evidence="19">
    <location>
        <begin position="2"/>
        <end position="124"/>
    </location>
</feature>
<feature type="binding site" evidence="17">
    <location>
        <position position="223"/>
    </location>
    <ligand>
        <name>NADP(+)</name>
        <dbReference type="ChEBI" id="CHEBI:58349"/>
    </ligand>
</feature>
<protein>
    <recommendedName>
        <fullName evidence="15">Riboflavin biosynthesis protein RibD</fullName>
    </recommendedName>
    <domain>
        <recommendedName>
            <fullName evidence="15">Diaminohydroxyphosphoribosylaminopyrimidine deaminase</fullName>
            <shortName evidence="15">DRAP deaminase</shortName>
            <ecNumber evidence="15">3.5.4.26</ecNumber>
        </recommendedName>
        <alternativeName>
            <fullName evidence="15">Riboflavin-specific deaminase</fullName>
        </alternativeName>
    </domain>
    <domain>
        <recommendedName>
            <fullName evidence="15">5-amino-6-(5-phosphoribosylamino)uracil reductase</fullName>
            <ecNumber evidence="15">1.1.1.193</ecNumber>
        </recommendedName>
        <alternativeName>
            <fullName evidence="15">HTP reductase</fullName>
        </alternativeName>
    </domain>
</protein>
<dbReference type="GO" id="GO:0008270">
    <property type="term" value="F:zinc ion binding"/>
    <property type="evidence" value="ECO:0007669"/>
    <property type="project" value="InterPro"/>
</dbReference>
<dbReference type="InterPro" id="IPR002125">
    <property type="entry name" value="CMP_dCMP_dom"/>
</dbReference>
<evidence type="ECO:0000256" key="15">
    <source>
        <dbReference type="PIRNR" id="PIRNR006769"/>
    </source>
</evidence>
<dbReference type="EMBL" id="CDRZ01000244">
    <property type="protein sequence ID" value="CEO89421.1"/>
    <property type="molecule type" value="Genomic_DNA"/>
</dbReference>
<feature type="binding site" evidence="17">
    <location>
        <position position="208"/>
    </location>
    <ligand>
        <name>substrate</name>
    </ligand>
</feature>
<keyword evidence="9 15" id="KW-0862">Zinc</keyword>
<dbReference type="GO" id="GO:0009231">
    <property type="term" value="P:riboflavin biosynthetic process"/>
    <property type="evidence" value="ECO:0007669"/>
    <property type="project" value="UniProtKB-UniPathway"/>
</dbReference>
<dbReference type="Gene3D" id="3.40.140.10">
    <property type="entry name" value="Cytidine Deaminase, domain 2"/>
    <property type="match status" value="1"/>
</dbReference>
<dbReference type="Proteomes" id="UP000046155">
    <property type="component" value="Unassembled WGS sequence"/>
</dbReference>
<dbReference type="InterPro" id="IPR016192">
    <property type="entry name" value="APOBEC/CMP_deaminase_Zn-bd"/>
</dbReference>
<dbReference type="Pfam" id="PF01872">
    <property type="entry name" value="RibD_C"/>
    <property type="match status" value="1"/>
</dbReference>
<feature type="binding site" evidence="17">
    <location>
        <position position="171"/>
    </location>
    <ligand>
        <name>NADP(+)</name>
        <dbReference type="ChEBI" id="CHEBI:58349"/>
    </ligand>
</feature>
<dbReference type="InterPro" id="IPR024072">
    <property type="entry name" value="DHFR-like_dom_sf"/>
</dbReference>
<dbReference type="InterPro" id="IPR050765">
    <property type="entry name" value="Riboflavin_Biosynth_HTPR"/>
</dbReference>
<feature type="binding site" evidence="17">
    <location>
        <position position="197"/>
    </location>
    <ligand>
        <name>NADP(+)</name>
        <dbReference type="ChEBI" id="CHEBI:58349"/>
    </ligand>
</feature>
<feature type="binding site" evidence="17">
    <location>
        <begin position="298"/>
        <end position="304"/>
    </location>
    <ligand>
        <name>NADP(+)</name>
        <dbReference type="ChEBI" id="CHEBI:58349"/>
    </ligand>
</feature>
<dbReference type="CDD" id="cd01284">
    <property type="entry name" value="Riboflavin_deaminase-reductase"/>
    <property type="match status" value="1"/>
</dbReference>
<comment type="function">
    <text evidence="1 15">Converts 2,5-diamino-6-(ribosylamino)-4(3h)-pyrimidinone 5'-phosphate into 5-amino-6-(ribosylamino)-2,4(1h,3h)-pyrimidinedione 5'-phosphate.</text>
</comment>
<comment type="similarity">
    <text evidence="5 15">In the C-terminal section; belongs to the HTP reductase family.</text>
</comment>
<feature type="binding site" evidence="17">
    <location>
        <position position="296"/>
    </location>
    <ligand>
        <name>substrate</name>
    </ligand>
</feature>
<comment type="catalytic activity">
    <reaction evidence="14 15">
        <text>2,5-diamino-6-hydroxy-4-(5-phosphoribosylamino)-pyrimidine + H2O + H(+) = 5-amino-6-(5-phospho-D-ribosylamino)uracil + NH4(+)</text>
        <dbReference type="Rhea" id="RHEA:21868"/>
        <dbReference type="ChEBI" id="CHEBI:15377"/>
        <dbReference type="ChEBI" id="CHEBI:15378"/>
        <dbReference type="ChEBI" id="CHEBI:28938"/>
        <dbReference type="ChEBI" id="CHEBI:58453"/>
        <dbReference type="ChEBI" id="CHEBI:58614"/>
        <dbReference type="EC" id="3.5.4.26"/>
    </reaction>
</comment>
<evidence type="ECO:0000256" key="8">
    <source>
        <dbReference type="ARBA" id="ARBA00022801"/>
    </source>
</evidence>
<comment type="cofactor">
    <cofactor evidence="15 18">
        <name>Zn(2+)</name>
        <dbReference type="ChEBI" id="CHEBI:29105"/>
    </cofactor>
    <text evidence="15 18">Binds 1 zinc ion.</text>
</comment>
<dbReference type="PROSITE" id="PS00903">
    <property type="entry name" value="CYT_DCMP_DEAMINASES_1"/>
    <property type="match status" value="1"/>
</dbReference>
<dbReference type="EC" id="3.5.4.26" evidence="15"/>
<dbReference type="SUPFAM" id="SSF53927">
    <property type="entry name" value="Cytidine deaminase-like"/>
    <property type="match status" value="1"/>
</dbReference>
<keyword evidence="6 15" id="KW-0686">Riboflavin biosynthesis</keyword>
<feature type="binding site" evidence="17">
    <location>
        <position position="155"/>
    </location>
    <ligand>
        <name>NADP(+)</name>
        <dbReference type="ChEBI" id="CHEBI:58349"/>
    </ligand>
</feature>
<evidence type="ECO:0000256" key="7">
    <source>
        <dbReference type="ARBA" id="ARBA00022723"/>
    </source>
</evidence>
<dbReference type="PIRSF" id="PIRSF006769">
    <property type="entry name" value="RibD"/>
    <property type="match status" value="1"/>
</dbReference>
<comment type="pathway">
    <text evidence="3 15">Cofactor biosynthesis; riboflavin biosynthesis; 5-amino-6-(D-ribitylamino)uracil from GTP: step 3/4.</text>
</comment>
<sequence>MMVHEQFMARALQLAELGRGKTSPNPLVGAVIVHNDRIVGEGYHRKAGTPHAEIHALRDAGEKANGAVMYVTLEPCCHHGRTPPCTKSIIEAGIAEVVVGMADPNPLVSGKGIKALKDAGIRVIEGVLEKDVRLRNESFIKYISTKCPFVTLKAAISLDGKVATRTGESRWITGEEARLWVHRMRAANDAIMVGIGTVLADDPLLTVRLDGEYEQPLRVIVDSSLRIPETSMLVKTASEVPTVVAAVQGSYSEAKRAQLERAGLEVWDLPAIKGRVDLVTLMKELGKREITSLLLEGGSTLNASALEAGIIDKFVFFSSPVDYRGTRFPGGFRWYGV</sequence>
<dbReference type="Gene3D" id="3.40.430.10">
    <property type="entry name" value="Dihydrofolate Reductase, subunit A"/>
    <property type="match status" value="1"/>
</dbReference>
<organism evidence="20 21">
    <name type="scientific">Syntrophaceticus schinkii</name>
    <dbReference type="NCBI Taxonomy" id="499207"/>
    <lineage>
        <taxon>Bacteria</taxon>
        <taxon>Bacillati</taxon>
        <taxon>Bacillota</taxon>
        <taxon>Clostridia</taxon>
        <taxon>Thermoanaerobacterales</taxon>
        <taxon>Thermoanaerobacterales Family III. Incertae Sedis</taxon>
        <taxon>Syntrophaceticus</taxon>
    </lineage>
</organism>
<keyword evidence="8 15" id="KW-0378">Hydrolase</keyword>
<evidence type="ECO:0000256" key="4">
    <source>
        <dbReference type="ARBA" id="ARBA00005259"/>
    </source>
</evidence>
<evidence type="ECO:0000256" key="3">
    <source>
        <dbReference type="ARBA" id="ARBA00004910"/>
    </source>
</evidence>
<evidence type="ECO:0000256" key="18">
    <source>
        <dbReference type="PIRSR" id="PIRSR006769-3"/>
    </source>
</evidence>
<feature type="binding site" evidence="17">
    <location>
        <position position="169"/>
    </location>
    <ligand>
        <name>NADP(+)</name>
        <dbReference type="ChEBI" id="CHEBI:58349"/>
    </ligand>
</feature>
<dbReference type="FunFam" id="3.40.140.10:FF:000025">
    <property type="entry name" value="Riboflavin biosynthesis protein RibD"/>
    <property type="match status" value="1"/>
</dbReference>
<keyword evidence="7 15" id="KW-0479">Metal-binding</keyword>
<keyword evidence="11 15" id="KW-0560">Oxidoreductase</keyword>
<evidence type="ECO:0000256" key="17">
    <source>
        <dbReference type="PIRSR" id="PIRSR006769-2"/>
    </source>
</evidence>
<feature type="binding site" evidence="18">
    <location>
        <position position="51"/>
    </location>
    <ligand>
        <name>Zn(2+)</name>
        <dbReference type="ChEBI" id="CHEBI:29105"/>
        <note>catalytic</note>
    </ligand>
</feature>
<comment type="pathway">
    <text evidence="2 15">Cofactor biosynthesis; riboflavin biosynthesis; 5-amino-6-(D-ribitylamino)uracil from GTP: step 2/4.</text>
</comment>
<dbReference type="UniPathway" id="UPA00275">
    <property type="reaction ID" value="UER00401"/>
</dbReference>
<evidence type="ECO:0000256" key="9">
    <source>
        <dbReference type="ARBA" id="ARBA00022833"/>
    </source>
</evidence>
<dbReference type="NCBIfam" id="TIGR00326">
    <property type="entry name" value="eubact_ribD"/>
    <property type="match status" value="1"/>
</dbReference>
<dbReference type="PANTHER" id="PTHR38011">
    <property type="entry name" value="DIHYDROFOLATE REDUCTASE FAMILY PROTEIN (AFU_ORTHOLOGUE AFUA_8G06820)"/>
    <property type="match status" value="1"/>
</dbReference>
<keyword evidence="21" id="KW-1185">Reference proteome</keyword>
<dbReference type="Pfam" id="PF00383">
    <property type="entry name" value="dCMP_cyt_deam_1"/>
    <property type="match status" value="1"/>
</dbReference>
<feature type="binding site" evidence="18">
    <location>
        <position position="85"/>
    </location>
    <ligand>
        <name>Zn(2+)</name>
        <dbReference type="ChEBI" id="CHEBI:29105"/>
        <note>catalytic</note>
    </ligand>
</feature>
<dbReference type="GO" id="GO:0008835">
    <property type="term" value="F:diaminohydroxyphosphoribosylaminopyrimidine deaminase activity"/>
    <property type="evidence" value="ECO:0007669"/>
    <property type="project" value="UniProtKB-EC"/>
</dbReference>
<evidence type="ECO:0000256" key="6">
    <source>
        <dbReference type="ARBA" id="ARBA00022619"/>
    </source>
</evidence>
<feature type="binding site" evidence="18">
    <location>
        <position position="76"/>
    </location>
    <ligand>
        <name>Zn(2+)</name>
        <dbReference type="ChEBI" id="CHEBI:29105"/>
        <note>catalytic</note>
    </ligand>
</feature>
<accession>A0A0B7MN72</accession>
<gene>
    <name evidence="20" type="primary">ribD</name>
    <name evidence="20" type="ORF">SSCH_470050</name>
</gene>
<evidence type="ECO:0000256" key="12">
    <source>
        <dbReference type="ARBA" id="ARBA00023268"/>
    </source>
</evidence>
<evidence type="ECO:0000256" key="13">
    <source>
        <dbReference type="ARBA" id="ARBA00049861"/>
    </source>
</evidence>
<dbReference type="AlphaFoldDB" id="A0A0B7MN72"/>
<dbReference type="GO" id="GO:0008703">
    <property type="term" value="F:5-amino-6-(5-phosphoribosylamino)uracil reductase activity"/>
    <property type="evidence" value="ECO:0007669"/>
    <property type="project" value="UniProtKB-EC"/>
</dbReference>
<evidence type="ECO:0000256" key="14">
    <source>
        <dbReference type="ARBA" id="ARBA00049886"/>
    </source>
</evidence>
<name>A0A0B7MN72_9FIRM</name>
<evidence type="ECO:0000313" key="20">
    <source>
        <dbReference type="EMBL" id="CEO89421.1"/>
    </source>
</evidence>
<evidence type="ECO:0000313" key="21">
    <source>
        <dbReference type="Proteomes" id="UP000046155"/>
    </source>
</evidence>
<dbReference type="InterPro" id="IPR011549">
    <property type="entry name" value="RibD_C"/>
</dbReference>
<evidence type="ECO:0000259" key="19">
    <source>
        <dbReference type="PROSITE" id="PS51747"/>
    </source>
</evidence>
<evidence type="ECO:0000256" key="5">
    <source>
        <dbReference type="ARBA" id="ARBA00007417"/>
    </source>
</evidence>
<feature type="active site" description="Proton donor" evidence="16">
    <location>
        <position position="53"/>
    </location>
</feature>